<dbReference type="InterPro" id="IPR036390">
    <property type="entry name" value="WH_DNA-bd_sf"/>
</dbReference>
<dbReference type="InterPro" id="IPR036388">
    <property type="entry name" value="WH-like_DNA-bd_sf"/>
</dbReference>
<accession>A0A4U2MLT6</accession>
<dbReference type="SUPFAM" id="SSF46785">
    <property type="entry name" value="Winged helix' DNA-binding domain"/>
    <property type="match status" value="1"/>
</dbReference>
<protein>
    <recommendedName>
        <fullName evidence="3">MarR family transcriptional regulator</fullName>
    </recommendedName>
</protein>
<dbReference type="RefSeq" id="WP_137053145.1">
    <property type="nucleotide sequence ID" value="NZ_SZOM01000206.1"/>
</dbReference>
<evidence type="ECO:0000313" key="1">
    <source>
        <dbReference type="EMBL" id="TKH12192.1"/>
    </source>
</evidence>
<dbReference type="Gene3D" id="1.10.10.10">
    <property type="entry name" value="Winged helix-like DNA-binding domain superfamily/Winged helix DNA-binding domain"/>
    <property type="match status" value="1"/>
</dbReference>
<comment type="caution">
    <text evidence="1">The sequence shown here is derived from an EMBL/GenBank/DDBJ whole genome shotgun (WGS) entry which is preliminary data.</text>
</comment>
<dbReference type="Pfam" id="PF13730">
    <property type="entry name" value="HTH_36"/>
    <property type="match status" value="1"/>
</dbReference>
<proteinExistence type="predicted"/>
<dbReference type="Proteomes" id="UP000306037">
    <property type="component" value="Unassembled WGS sequence"/>
</dbReference>
<sequence>MTIKDIFEVQETTPTEKLVLLYLHQQGCAEQHEKIKIEDVTEHCNLSRSSVGRAFKGLEEKGLTDVFYQRGKNQAKHIKIIFKDKEV</sequence>
<name>A0A4U2MLT6_9BACI</name>
<gene>
    <name evidence="1" type="ORF">FC694_22520</name>
</gene>
<dbReference type="AlphaFoldDB" id="A0A4U2MLT6"/>
<dbReference type="EMBL" id="SZOM01000206">
    <property type="protein sequence ID" value="TKH12192.1"/>
    <property type="molecule type" value="Genomic_DNA"/>
</dbReference>
<evidence type="ECO:0008006" key="3">
    <source>
        <dbReference type="Google" id="ProtNLM"/>
    </source>
</evidence>
<organism evidence="1 2">
    <name type="scientific">Bacillus wiedmannii</name>
    <dbReference type="NCBI Taxonomy" id="1890302"/>
    <lineage>
        <taxon>Bacteria</taxon>
        <taxon>Bacillati</taxon>
        <taxon>Bacillota</taxon>
        <taxon>Bacilli</taxon>
        <taxon>Bacillales</taxon>
        <taxon>Bacillaceae</taxon>
        <taxon>Bacillus</taxon>
        <taxon>Bacillus cereus group</taxon>
    </lineage>
</organism>
<reference evidence="1 2" key="1">
    <citation type="journal article" date="2019" name="Environ. Microbiol.">
        <title>An active ?-lactamase is a part of an orchestrated cell wall stress resistance network of Bacillus subtilis and related rhizosphere species.</title>
        <authorList>
            <person name="Bucher T."/>
            <person name="Keren-Paz A."/>
            <person name="Hausser J."/>
            <person name="Olender T."/>
            <person name="Cytryn E."/>
            <person name="Kolodkin-Gal I."/>
        </authorList>
    </citation>
    <scope>NUCLEOTIDE SEQUENCE [LARGE SCALE GENOMIC DNA]</scope>
    <source>
        <strain evidence="1 2">I71</strain>
    </source>
</reference>
<evidence type="ECO:0000313" key="2">
    <source>
        <dbReference type="Proteomes" id="UP000306037"/>
    </source>
</evidence>